<comment type="caution">
    <text evidence="2">The sequence shown here is derived from an EMBL/GenBank/DDBJ whole genome shotgun (WGS) entry which is preliminary data.</text>
</comment>
<dbReference type="GO" id="GO:0006270">
    <property type="term" value="P:DNA replication initiation"/>
    <property type="evidence" value="ECO:0007669"/>
    <property type="project" value="InterPro"/>
</dbReference>
<dbReference type="GO" id="GO:0043565">
    <property type="term" value="F:sequence-specific DNA binding"/>
    <property type="evidence" value="ECO:0007669"/>
    <property type="project" value="InterPro"/>
</dbReference>
<feature type="domain" description="Chromosomal replication initiator DnaA C-terminal" evidence="1">
    <location>
        <begin position="3"/>
        <end position="28"/>
    </location>
</feature>
<feature type="non-terminal residue" evidence="2">
    <location>
        <position position="1"/>
    </location>
</feature>
<gene>
    <name evidence="2" type="ORF">S01H1_57357</name>
</gene>
<dbReference type="GO" id="GO:0005524">
    <property type="term" value="F:ATP binding"/>
    <property type="evidence" value="ECO:0007669"/>
    <property type="project" value="InterPro"/>
</dbReference>
<name>X0W4L8_9ZZZZ</name>
<evidence type="ECO:0000259" key="1">
    <source>
        <dbReference type="Pfam" id="PF08299"/>
    </source>
</evidence>
<dbReference type="EMBL" id="BARS01037400">
    <property type="protein sequence ID" value="GAG25824.1"/>
    <property type="molecule type" value="Genomic_DNA"/>
</dbReference>
<protein>
    <recommendedName>
        <fullName evidence="1">Chromosomal replication initiator DnaA C-terminal domain-containing protein</fullName>
    </recommendedName>
</protein>
<proteinExistence type="predicted"/>
<sequence length="56" mass="6456">ELKYSYPSIGRRLGGKDHTTAIHAYEKICRELRGSETLVEEINFIKQRIYGSLDSL</sequence>
<dbReference type="InterPro" id="IPR013159">
    <property type="entry name" value="DnaA_C"/>
</dbReference>
<organism evidence="2">
    <name type="scientific">marine sediment metagenome</name>
    <dbReference type="NCBI Taxonomy" id="412755"/>
    <lineage>
        <taxon>unclassified sequences</taxon>
        <taxon>metagenomes</taxon>
        <taxon>ecological metagenomes</taxon>
    </lineage>
</organism>
<evidence type="ECO:0000313" key="2">
    <source>
        <dbReference type="EMBL" id="GAG25824.1"/>
    </source>
</evidence>
<dbReference type="InterPro" id="IPR010921">
    <property type="entry name" value="Trp_repressor/repl_initiator"/>
</dbReference>
<accession>X0W4L8</accession>
<dbReference type="Pfam" id="PF08299">
    <property type="entry name" value="Bac_DnaA_C"/>
    <property type="match status" value="1"/>
</dbReference>
<dbReference type="Gene3D" id="1.10.1750.10">
    <property type="match status" value="1"/>
</dbReference>
<reference evidence="2" key="1">
    <citation type="journal article" date="2014" name="Front. Microbiol.">
        <title>High frequency of phylogenetically diverse reductive dehalogenase-homologous genes in deep subseafloor sedimentary metagenomes.</title>
        <authorList>
            <person name="Kawai M."/>
            <person name="Futagami T."/>
            <person name="Toyoda A."/>
            <person name="Takaki Y."/>
            <person name="Nishi S."/>
            <person name="Hori S."/>
            <person name="Arai W."/>
            <person name="Tsubouchi T."/>
            <person name="Morono Y."/>
            <person name="Uchiyama I."/>
            <person name="Ito T."/>
            <person name="Fujiyama A."/>
            <person name="Inagaki F."/>
            <person name="Takami H."/>
        </authorList>
    </citation>
    <scope>NUCLEOTIDE SEQUENCE</scope>
    <source>
        <strain evidence="2">Expedition CK06-06</strain>
    </source>
</reference>
<dbReference type="AlphaFoldDB" id="X0W4L8"/>
<dbReference type="GO" id="GO:0006275">
    <property type="term" value="P:regulation of DNA replication"/>
    <property type="evidence" value="ECO:0007669"/>
    <property type="project" value="InterPro"/>
</dbReference>
<dbReference type="SUPFAM" id="SSF48295">
    <property type="entry name" value="TrpR-like"/>
    <property type="match status" value="1"/>
</dbReference>